<dbReference type="InterPro" id="IPR036465">
    <property type="entry name" value="vWFA_dom_sf"/>
</dbReference>
<dbReference type="Gene3D" id="3.40.50.410">
    <property type="entry name" value="von Willebrand factor, type A domain"/>
    <property type="match status" value="1"/>
</dbReference>
<comment type="caution">
    <text evidence="2">The sequence shown here is derived from an EMBL/GenBank/DDBJ whole genome shotgun (WGS) entry which is preliminary data.</text>
</comment>
<reference evidence="2 3" key="1">
    <citation type="submission" date="2024-11" db="EMBL/GenBank/DDBJ databases">
        <title>Chromosome-level genome assembly of the freshwater bivalve Anodonta woodiana.</title>
        <authorList>
            <person name="Chen X."/>
        </authorList>
    </citation>
    <scope>NUCLEOTIDE SEQUENCE [LARGE SCALE GENOMIC DNA]</scope>
    <source>
        <strain evidence="2">MN2024</strain>
        <tissue evidence="2">Gills</tissue>
    </source>
</reference>
<accession>A0ABD3TZA2</accession>
<proteinExistence type="predicted"/>
<evidence type="ECO:0000259" key="1">
    <source>
        <dbReference type="PROSITE" id="PS50234"/>
    </source>
</evidence>
<dbReference type="PANTHER" id="PTHR47824:SF3">
    <property type="entry name" value="UBIQUITIN-LIKE DOMAIN-CONTAINING PROTEIN"/>
    <property type="match status" value="1"/>
</dbReference>
<name>A0ABD3TZA2_SINWO</name>
<dbReference type="Proteomes" id="UP001634394">
    <property type="component" value="Unassembled WGS sequence"/>
</dbReference>
<protein>
    <recommendedName>
        <fullName evidence="1">VWFA domain-containing protein</fullName>
    </recommendedName>
</protein>
<feature type="domain" description="VWFA" evidence="1">
    <location>
        <begin position="16"/>
        <end position="201"/>
    </location>
</feature>
<dbReference type="CDD" id="cd00198">
    <property type="entry name" value="vWFA"/>
    <property type="match status" value="1"/>
</dbReference>
<dbReference type="AlphaFoldDB" id="A0ABD3TZA2"/>
<dbReference type="SUPFAM" id="SSF53300">
    <property type="entry name" value="vWA-like"/>
    <property type="match status" value="1"/>
</dbReference>
<organism evidence="2 3">
    <name type="scientific">Sinanodonta woodiana</name>
    <name type="common">Chinese pond mussel</name>
    <name type="synonym">Anodonta woodiana</name>
    <dbReference type="NCBI Taxonomy" id="1069815"/>
    <lineage>
        <taxon>Eukaryota</taxon>
        <taxon>Metazoa</taxon>
        <taxon>Spiralia</taxon>
        <taxon>Lophotrochozoa</taxon>
        <taxon>Mollusca</taxon>
        <taxon>Bivalvia</taxon>
        <taxon>Autobranchia</taxon>
        <taxon>Heteroconchia</taxon>
        <taxon>Palaeoheterodonta</taxon>
        <taxon>Unionida</taxon>
        <taxon>Unionoidea</taxon>
        <taxon>Unionidae</taxon>
        <taxon>Unioninae</taxon>
        <taxon>Sinanodonta</taxon>
    </lineage>
</organism>
<evidence type="ECO:0000313" key="3">
    <source>
        <dbReference type="Proteomes" id="UP001634394"/>
    </source>
</evidence>
<dbReference type="Pfam" id="PF00092">
    <property type="entry name" value="VWA"/>
    <property type="match status" value="1"/>
</dbReference>
<dbReference type="InterPro" id="IPR002035">
    <property type="entry name" value="VWF_A"/>
</dbReference>
<evidence type="ECO:0000313" key="2">
    <source>
        <dbReference type="EMBL" id="KAL3842432.1"/>
    </source>
</evidence>
<sequence>MENGVMPILPPGGQFDILFSFDTTGSMSSVLEEVRARLNDMIQRLQADIPGIRIGVIAHGDYCDKDVFYVEKHVDFTNDIKELVDFVTQTDGTGGGDPEECYELILKMAAENFSWSLGSQRALVVIGDSIPHDASYELNTNKIDWRVEVDKLVNMGVKIYGVQVFDNTEAIPFFHEIATKTGGHHLKLGEFSNVCDFIMAICYRERGDMFLEGYEAEVRSRQKTGLHKDLEGLFTTLRRDDSTSSVGVSSGEENRLSDISAMSLRQSNSFAPASGNTYLFGSDGAQLFSVVGSLNPHATEASLASTFKGRKKGPRKSVKATSVSIGKATKSNVLDMKKPKVKKLEKIYREKVPETRFVLKTFKWSPWKLAWTSDVRKTTVKGWKADSKSGYRRKNLFKDMRKHALYEVAIQTKLHGRKVVVLSKFLQANKHAMPARWIGRIFRDRYMKRQLRTVINNSCHIFIRRVILRRVSLRLKLKLNTLRKTYDYAWAGHQNGNHRNLIRDSIQISHDYSSLWATLH</sequence>
<dbReference type="SMART" id="SM00327">
    <property type="entry name" value="VWA"/>
    <property type="match status" value="1"/>
</dbReference>
<keyword evidence="3" id="KW-1185">Reference proteome</keyword>
<gene>
    <name evidence="2" type="ORF">ACJMK2_020449</name>
</gene>
<dbReference type="PROSITE" id="PS50234">
    <property type="entry name" value="VWFA"/>
    <property type="match status" value="1"/>
</dbReference>
<dbReference type="EMBL" id="JBJQND010000017">
    <property type="protein sequence ID" value="KAL3842432.1"/>
    <property type="molecule type" value="Genomic_DNA"/>
</dbReference>
<dbReference type="PANTHER" id="PTHR47824">
    <property type="entry name" value="UBIQUITIN-LIKE DOMAIN-CONTAINING PROTEIN"/>
    <property type="match status" value="1"/>
</dbReference>